<evidence type="ECO:0000256" key="5">
    <source>
        <dbReference type="ARBA" id="ARBA00023049"/>
    </source>
</evidence>
<dbReference type="CDD" id="cd09607">
    <property type="entry name" value="M3B_PepF"/>
    <property type="match status" value="1"/>
</dbReference>
<reference evidence="10" key="1">
    <citation type="submission" date="2017-09" db="EMBL/GenBank/DDBJ databases">
        <title>Bacterial strain isolated from the female urinary microbiota.</title>
        <authorList>
            <person name="Thomas-White K."/>
            <person name="Kumar N."/>
            <person name="Forster S."/>
            <person name="Putonti C."/>
            <person name="Lawley T."/>
            <person name="Wolfe A.J."/>
        </authorList>
    </citation>
    <scope>NUCLEOTIDE SEQUENCE [LARGE SCALE GENOMIC DNA]</scope>
    <source>
        <strain evidence="10">UMB0959</strain>
    </source>
</reference>
<dbReference type="InterPro" id="IPR013647">
    <property type="entry name" value="OligopepF_N_dom"/>
</dbReference>
<keyword evidence="2 6" id="KW-0479">Metal-binding</keyword>
<evidence type="ECO:0000313" key="10">
    <source>
        <dbReference type="Proteomes" id="UP000243626"/>
    </source>
</evidence>
<dbReference type="InterPro" id="IPR042088">
    <property type="entry name" value="OligoPept_F_C"/>
</dbReference>
<organism evidence="9 10">
    <name type="scientific">Nosocomiicoccus massiliensis</name>
    <dbReference type="NCBI Taxonomy" id="1232430"/>
    <lineage>
        <taxon>Bacteria</taxon>
        <taxon>Bacillati</taxon>
        <taxon>Bacillota</taxon>
        <taxon>Bacilli</taxon>
        <taxon>Bacillales</taxon>
        <taxon>Staphylococcaceae</taxon>
        <taxon>Nosocomiicoccus</taxon>
    </lineage>
</organism>
<keyword evidence="10" id="KW-1185">Reference proteome</keyword>
<proteinExistence type="inferred from homology"/>
<protein>
    <submittedName>
        <fullName evidence="9">M3 family oligoendopeptidase</fullName>
        <ecNumber evidence="9">3.4.-.-</ecNumber>
    </submittedName>
</protein>
<dbReference type="GO" id="GO:0004222">
    <property type="term" value="F:metalloendopeptidase activity"/>
    <property type="evidence" value="ECO:0007669"/>
    <property type="project" value="InterPro"/>
</dbReference>
<dbReference type="Pfam" id="PF01432">
    <property type="entry name" value="Peptidase_M3"/>
    <property type="match status" value="1"/>
</dbReference>
<evidence type="ECO:0000256" key="2">
    <source>
        <dbReference type="ARBA" id="ARBA00022723"/>
    </source>
</evidence>
<evidence type="ECO:0000256" key="4">
    <source>
        <dbReference type="ARBA" id="ARBA00022833"/>
    </source>
</evidence>
<evidence type="ECO:0000256" key="1">
    <source>
        <dbReference type="ARBA" id="ARBA00022670"/>
    </source>
</evidence>
<dbReference type="RefSeq" id="WP_102167069.1">
    <property type="nucleotide sequence ID" value="NZ_CP136964.1"/>
</dbReference>
<dbReference type="SUPFAM" id="SSF55486">
    <property type="entry name" value="Metalloproteases ('zincins'), catalytic domain"/>
    <property type="match status" value="1"/>
</dbReference>
<dbReference type="KEGG" id="nmy:CJ229_006375"/>
<keyword evidence="3 6" id="KW-0378">Hydrolase</keyword>
<evidence type="ECO:0000313" key="9">
    <source>
        <dbReference type="EMBL" id="WOS95715.1"/>
    </source>
</evidence>
<dbReference type="AlphaFoldDB" id="A0AAF0YHS7"/>
<dbReference type="Gene3D" id="1.10.1370.20">
    <property type="entry name" value="Oligoendopeptidase f, C-terminal domain"/>
    <property type="match status" value="1"/>
</dbReference>
<dbReference type="Pfam" id="PF08439">
    <property type="entry name" value="Peptidase_M3_N"/>
    <property type="match status" value="1"/>
</dbReference>
<dbReference type="Gene3D" id="1.20.140.70">
    <property type="entry name" value="Oligopeptidase f, N-terminal domain"/>
    <property type="match status" value="1"/>
</dbReference>
<evidence type="ECO:0000259" key="8">
    <source>
        <dbReference type="Pfam" id="PF08439"/>
    </source>
</evidence>
<keyword evidence="4 6" id="KW-0862">Zinc</keyword>
<evidence type="ECO:0000259" key="7">
    <source>
        <dbReference type="Pfam" id="PF01432"/>
    </source>
</evidence>
<evidence type="ECO:0000256" key="6">
    <source>
        <dbReference type="RuleBase" id="RU003435"/>
    </source>
</evidence>
<keyword evidence="5 6" id="KW-0482">Metalloprotease</keyword>
<dbReference type="Proteomes" id="UP000243626">
    <property type="component" value="Chromosome"/>
</dbReference>
<dbReference type="GO" id="GO:0046872">
    <property type="term" value="F:metal ion binding"/>
    <property type="evidence" value="ECO:0007669"/>
    <property type="project" value="UniProtKB-UniRule"/>
</dbReference>
<feature type="domain" description="Oligopeptidase F N-terminal" evidence="8">
    <location>
        <begin position="114"/>
        <end position="180"/>
    </location>
</feature>
<evidence type="ECO:0000256" key="3">
    <source>
        <dbReference type="ARBA" id="ARBA00022801"/>
    </source>
</evidence>
<comment type="similarity">
    <text evidence="6">Belongs to the peptidase M3 family.</text>
</comment>
<dbReference type="InterPro" id="IPR011977">
    <property type="entry name" value="Pept_M3B_clade3"/>
</dbReference>
<accession>A0AAF0YHS7</accession>
<feature type="domain" description="Peptidase M3A/M3B catalytic" evidence="7">
    <location>
        <begin position="202"/>
        <end position="584"/>
    </location>
</feature>
<dbReference type="EMBL" id="CP136964">
    <property type="protein sequence ID" value="WOS95715.1"/>
    <property type="molecule type" value="Genomic_DNA"/>
</dbReference>
<dbReference type="InterPro" id="IPR034006">
    <property type="entry name" value="M3B_PepF_2"/>
</dbReference>
<name>A0AAF0YHS7_9STAP</name>
<dbReference type="InterPro" id="IPR001567">
    <property type="entry name" value="Pept_M3A_M3B_dom"/>
</dbReference>
<keyword evidence="1 6" id="KW-0645">Protease</keyword>
<sequence length="601" mass="69580">MNYKDNWDMESVFPGGSESSAFQNRLVEVSDSIREFSEKLEEWNSDESSNDFTPLKSLLEQYEKISNALGEMGSFSNGLASANITDQKALKNTNAVANLRKDFSSEIIILNKKISALTEDQFNTLLEDDFFNAMRFPLKEIRKNEADLLSTEEETIINSLSLDGLHGWGNMYNQLVASIQIPVTEDGETKYYSAGQFENKMGSEENPEKREELLKIWEEEWNKKADLFATTLNHLSGFRLNNYELHDYKDYMKVPLDYNRMEEETLDTMWNTIAKNKSPLKKYFERKAQLLGVEQLGWLDVHASVDVGDYKNKKYTYDEAAEFIIDNFKSFSPKMAEMSRRAFEEQWIEAEDRPGKRPGGYCSNLPESKQSRIFMTFAGSTGNVSTLAHELGHAFHSYVMRDLPLLNQRYAMNVAETASTFAELVVSNATIENAASEAEKINLIDEKISRSVAFMMNIHARYIFERNLYDERQKGTLDSNRLKELMKDAQEEAYEDALKSYHPMFWATKLHFHITGVPFYNFPYTFGYFFSLGIYNRFLEDENVTEDDYIALLRDTASMTTEELAEKHLNVDLRKPDFWQEALESVHKDIEEFLELTESYV</sequence>
<comment type="cofactor">
    <cofactor evidence="6">
        <name>Zn(2+)</name>
        <dbReference type="ChEBI" id="CHEBI:29105"/>
    </cofactor>
    <text evidence="6">Binds 1 zinc ion.</text>
</comment>
<dbReference type="GO" id="GO:0006508">
    <property type="term" value="P:proteolysis"/>
    <property type="evidence" value="ECO:0007669"/>
    <property type="project" value="UniProtKB-KW"/>
</dbReference>
<dbReference type="NCBIfam" id="TIGR02290">
    <property type="entry name" value="M3_fam_3"/>
    <property type="match status" value="1"/>
</dbReference>
<gene>
    <name evidence="9" type="ORF">CJ229_006375</name>
</gene>
<dbReference type="EC" id="3.4.-.-" evidence="9"/>